<dbReference type="AlphaFoldDB" id="A0A0B9AT36"/>
<gene>
    <name evidence="2" type="ORF">AE0388_0495</name>
</gene>
<protein>
    <recommendedName>
        <fullName evidence="1">DUF4357 domain-containing protein</fullName>
    </recommendedName>
</protein>
<dbReference type="Proteomes" id="UP000031488">
    <property type="component" value="Unassembled WGS sequence"/>
</dbReference>
<dbReference type="CDD" id="cd10447">
    <property type="entry name" value="GIY-YIG_unchar_2"/>
    <property type="match status" value="1"/>
</dbReference>
<feature type="domain" description="DUF4357" evidence="1">
    <location>
        <begin position="202"/>
        <end position="253"/>
    </location>
</feature>
<organism evidence="2 3">
    <name type="scientific">Brevibacterium linens</name>
    <dbReference type="NCBI Taxonomy" id="1703"/>
    <lineage>
        <taxon>Bacteria</taxon>
        <taxon>Bacillati</taxon>
        <taxon>Actinomycetota</taxon>
        <taxon>Actinomycetes</taxon>
        <taxon>Micrococcales</taxon>
        <taxon>Brevibacteriaceae</taxon>
        <taxon>Brevibacterium</taxon>
    </lineage>
</organism>
<proteinExistence type="predicted"/>
<reference evidence="2 3" key="1">
    <citation type="submission" date="2014-11" db="EMBL/GenBank/DDBJ databases">
        <title>Draft Genome Sequence of Brevibacterium linens AE038-8.</title>
        <authorList>
            <person name="Maizel D."/>
            <person name="Utturkar S.M."/>
            <person name="Brown S.D."/>
            <person name="Ferrero M."/>
            <person name="Rosen B.P."/>
        </authorList>
    </citation>
    <scope>NUCLEOTIDE SEQUENCE [LARGE SCALE GENOMIC DNA]</scope>
    <source>
        <strain evidence="2 3">AE038-8</strain>
    </source>
</reference>
<evidence type="ECO:0000259" key="1">
    <source>
        <dbReference type="Pfam" id="PF14267"/>
    </source>
</evidence>
<dbReference type="Pfam" id="PF14267">
    <property type="entry name" value="DUF4357"/>
    <property type="match status" value="1"/>
</dbReference>
<evidence type="ECO:0000313" key="3">
    <source>
        <dbReference type="Proteomes" id="UP000031488"/>
    </source>
</evidence>
<evidence type="ECO:0000313" key="2">
    <source>
        <dbReference type="EMBL" id="KHS54034.1"/>
    </source>
</evidence>
<name>A0A0B9AT36_BRELN</name>
<dbReference type="InterPro" id="IPR025579">
    <property type="entry name" value="DUF4357"/>
</dbReference>
<keyword evidence="3" id="KW-1185">Reference proteome</keyword>
<sequence length="264" mass="28941">MRQIVQASTCYSARTLALWEPSAKELYVGESDVVSTRLKEHAKKKDWWDKVAVITSQAESSQLTKSQVRYLESRLIQKAKEASRAQLDNVTDPGFELISEAERSNMSAFLNELYSLLPTMGIDIFRGSAPSEQNTNSDGKGSTESPEFFLSVARQNITANASLVDGEFVVMAGSISAGGVARSDSHAQSTAKVYEKYQRLFEELLSEGVLETNGESTRFAKNAPFGSPSTAAFIVTGRACNGRKEWKTKDGVSFGDWEARGVEP</sequence>
<dbReference type="EMBL" id="JTJZ01000012">
    <property type="protein sequence ID" value="KHS54034.1"/>
    <property type="molecule type" value="Genomic_DNA"/>
</dbReference>
<accession>A0A0B9AT36</accession>
<comment type="caution">
    <text evidence="2">The sequence shown here is derived from an EMBL/GenBank/DDBJ whole genome shotgun (WGS) entry which is preliminary data.</text>
</comment>